<evidence type="ECO:0000313" key="3">
    <source>
        <dbReference type="EMBL" id="RXH03845.1"/>
    </source>
</evidence>
<dbReference type="Proteomes" id="UP000290401">
    <property type="component" value="Unassembled WGS sequence"/>
</dbReference>
<dbReference type="EMBL" id="RDQZ01000066">
    <property type="protein sequence ID" value="RXH03845.1"/>
    <property type="molecule type" value="Genomic_DNA"/>
</dbReference>
<evidence type="ECO:0000256" key="1">
    <source>
        <dbReference type="SAM" id="MobiDB-lite"/>
    </source>
</evidence>
<accession>A0AAE5X8R1</accession>
<sequence length="66" mass="6968">MNHSIFVGLDVHKATISVAMAQGVRGEEVRNLGIILIAPTNQQAGKEPRSSCASSITPCRRPAKPG</sequence>
<proteinExistence type="predicted"/>
<keyword evidence="5" id="KW-1185">Reference proteome</keyword>
<protein>
    <recommendedName>
        <fullName evidence="6">IS110 family transposase</fullName>
    </recommendedName>
</protein>
<organism evidence="2 4">
    <name type="scientific">Bradyrhizobium guangzhouense</name>
    <dbReference type="NCBI Taxonomy" id="1325095"/>
    <lineage>
        <taxon>Bacteria</taxon>
        <taxon>Pseudomonadati</taxon>
        <taxon>Pseudomonadota</taxon>
        <taxon>Alphaproteobacteria</taxon>
        <taxon>Hyphomicrobiales</taxon>
        <taxon>Nitrobacteraceae</taxon>
        <taxon>Bradyrhizobium</taxon>
    </lineage>
</organism>
<gene>
    <name evidence="3" type="ORF">EAS56_37715</name>
    <name evidence="2" type="ORF">XH91_36155</name>
</gene>
<dbReference type="AlphaFoldDB" id="A0AAE5X8R1"/>
<evidence type="ECO:0008006" key="6">
    <source>
        <dbReference type="Google" id="ProtNLM"/>
    </source>
</evidence>
<reference evidence="2 4" key="1">
    <citation type="submission" date="2018-06" db="EMBL/GenBank/DDBJ databases">
        <title>Comparative genomics of rhizobia nodulating Arachis hypogaea in China.</title>
        <authorList>
            <person name="Li Y."/>
        </authorList>
    </citation>
    <scope>NUCLEOTIDE SEQUENCE [LARGE SCALE GENOMIC DNA]</scope>
    <source>
        <strain evidence="2 4">CCBAU 51670</strain>
        <plasmid evidence="2 4">unnamed1</plasmid>
    </source>
</reference>
<dbReference type="Proteomes" id="UP000288972">
    <property type="component" value="Plasmid unnamed1"/>
</dbReference>
<dbReference type="EMBL" id="CP030054">
    <property type="protein sequence ID" value="QAU50761.1"/>
    <property type="molecule type" value="Genomic_DNA"/>
</dbReference>
<name>A0AAE5X8R1_9BRAD</name>
<reference evidence="3 5" key="2">
    <citation type="submission" date="2018-10" db="EMBL/GenBank/DDBJ databases">
        <title>Bradyrhizobium sp. nov., effective nodules isolated from peanut in China.</title>
        <authorList>
            <person name="Li Y."/>
        </authorList>
    </citation>
    <scope>NUCLEOTIDE SEQUENCE [LARGE SCALE GENOMIC DNA]</scope>
    <source>
        <strain evidence="3 5">CCBAU 53426</strain>
    </source>
</reference>
<dbReference type="KEGG" id="bgz:XH91_36155"/>
<evidence type="ECO:0000313" key="5">
    <source>
        <dbReference type="Proteomes" id="UP000290401"/>
    </source>
</evidence>
<feature type="region of interest" description="Disordered" evidence="1">
    <location>
        <begin position="42"/>
        <end position="66"/>
    </location>
</feature>
<geneLocation type="plasmid" evidence="2 4">
    <name>unnamed1</name>
</geneLocation>
<evidence type="ECO:0000313" key="2">
    <source>
        <dbReference type="EMBL" id="QAU50761.1"/>
    </source>
</evidence>
<keyword evidence="2" id="KW-0614">Plasmid</keyword>
<evidence type="ECO:0000313" key="4">
    <source>
        <dbReference type="Proteomes" id="UP000288972"/>
    </source>
</evidence>